<evidence type="ECO:0000313" key="3">
    <source>
        <dbReference type="EMBL" id="EFX64933.1"/>
    </source>
</evidence>
<reference evidence="3 4" key="1">
    <citation type="journal article" date="2011" name="Science">
        <title>The ecoresponsive genome of Daphnia pulex.</title>
        <authorList>
            <person name="Colbourne J.K."/>
            <person name="Pfrender M.E."/>
            <person name="Gilbert D."/>
            <person name="Thomas W.K."/>
            <person name="Tucker A."/>
            <person name="Oakley T.H."/>
            <person name="Tokishita S."/>
            <person name="Aerts A."/>
            <person name="Arnold G.J."/>
            <person name="Basu M.K."/>
            <person name="Bauer D.J."/>
            <person name="Caceres C.E."/>
            <person name="Carmel L."/>
            <person name="Casola C."/>
            <person name="Choi J.H."/>
            <person name="Detter J.C."/>
            <person name="Dong Q."/>
            <person name="Dusheyko S."/>
            <person name="Eads B.D."/>
            <person name="Frohlich T."/>
            <person name="Geiler-Samerotte K.A."/>
            <person name="Gerlach D."/>
            <person name="Hatcher P."/>
            <person name="Jogdeo S."/>
            <person name="Krijgsveld J."/>
            <person name="Kriventseva E.V."/>
            <person name="Kultz D."/>
            <person name="Laforsch C."/>
            <person name="Lindquist E."/>
            <person name="Lopez J."/>
            <person name="Manak J.R."/>
            <person name="Muller J."/>
            <person name="Pangilinan J."/>
            <person name="Patwardhan R.P."/>
            <person name="Pitluck S."/>
            <person name="Pritham E.J."/>
            <person name="Rechtsteiner A."/>
            <person name="Rho M."/>
            <person name="Rogozin I.B."/>
            <person name="Sakarya O."/>
            <person name="Salamov A."/>
            <person name="Schaack S."/>
            <person name="Shapiro H."/>
            <person name="Shiga Y."/>
            <person name="Skalitzky C."/>
            <person name="Smith Z."/>
            <person name="Souvorov A."/>
            <person name="Sung W."/>
            <person name="Tang Z."/>
            <person name="Tsuchiya D."/>
            <person name="Tu H."/>
            <person name="Vos H."/>
            <person name="Wang M."/>
            <person name="Wolf Y.I."/>
            <person name="Yamagata H."/>
            <person name="Yamada T."/>
            <person name="Ye Y."/>
            <person name="Shaw J.R."/>
            <person name="Andrews J."/>
            <person name="Crease T.J."/>
            <person name="Tang H."/>
            <person name="Lucas S.M."/>
            <person name="Robertson H.M."/>
            <person name="Bork P."/>
            <person name="Koonin E.V."/>
            <person name="Zdobnov E.M."/>
            <person name="Grigoriev I.V."/>
            <person name="Lynch M."/>
            <person name="Boore J.L."/>
        </authorList>
    </citation>
    <scope>NUCLEOTIDE SEQUENCE [LARGE SCALE GENOMIC DNA]</scope>
</reference>
<evidence type="ECO:0008006" key="5">
    <source>
        <dbReference type="Google" id="ProtNLM"/>
    </source>
</evidence>
<dbReference type="OrthoDB" id="6775559at2759"/>
<accession>E9HTJ0</accession>
<dbReference type="STRING" id="6669.E9HTJ0"/>
<dbReference type="AlphaFoldDB" id="E9HTJ0"/>
<dbReference type="PANTHER" id="PTHR33273">
    <property type="entry name" value="DOMAIN-CONTAINING PROTEIN, PUTATIVE-RELATED"/>
    <property type="match status" value="1"/>
</dbReference>
<keyword evidence="4" id="KW-1185">Reference proteome</keyword>
<dbReference type="InParanoid" id="E9HTJ0"/>
<evidence type="ECO:0000256" key="1">
    <source>
        <dbReference type="SAM" id="Coils"/>
    </source>
</evidence>
<proteinExistence type="predicted"/>
<dbReference type="PhylomeDB" id="E9HTJ0"/>
<dbReference type="KEGG" id="dpx:DAPPUDRAFT_265488"/>
<dbReference type="HOGENOM" id="CLU_676637_0_0_1"/>
<name>E9HTJ0_DAPPU</name>
<sequence length="407" mass="45598">MLVESLKSVYLNRLLEPSVPLRLKVQVLNNIETYLQEEEIRMIKEDQQWSMTSKKENLKEMGDVTSGMEDRRGPEVALVSQLSDDLDDQDNQIRRLNDESVQMKVAFADSVFRLQRSSSPLDRSTLPVSGPSYASVARGNHTNSVLVAKCVNGSAPAEPLSVLTVEELLDTPNSGSIPSHVRYKNNKVFVTLDNEVSVAKAAAILNKKPEFHSNFETAGKLNVLFPVVALFVNVSDPDKLKAELEHRFALLCGQIQSVKVIFTKPQTTEGLVKIFLKSRAVRDEILALRKASVFGTYYRIVPVDLNREVRRCFKFQHYGHIQRDCPATFATCGKCAERHRTSECTSSVLKCVNCSGPHQSGHTTCAEQVKAVDRRAINHHTNKIRNPQVDNSYPESSISQQNCFQPL</sequence>
<gene>
    <name evidence="3" type="ORF">DAPPUDRAFT_265488</name>
</gene>
<organism evidence="3 4">
    <name type="scientific">Daphnia pulex</name>
    <name type="common">Water flea</name>
    <dbReference type="NCBI Taxonomy" id="6669"/>
    <lineage>
        <taxon>Eukaryota</taxon>
        <taxon>Metazoa</taxon>
        <taxon>Ecdysozoa</taxon>
        <taxon>Arthropoda</taxon>
        <taxon>Crustacea</taxon>
        <taxon>Branchiopoda</taxon>
        <taxon>Diplostraca</taxon>
        <taxon>Cladocera</taxon>
        <taxon>Anomopoda</taxon>
        <taxon>Daphniidae</taxon>
        <taxon>Daphnia</taxon>
    </lineage>
</organism>
<protein>
    <recommendedName>
        <fullName evidence="5">Pre-C2HC domain-containing protein</fullName>
    </recommendedName>
</protein>
<feature type="region of interest" description="Disordered" evidence="2">
    <location>
        <begin position="384"/>
        <end position="407"/>
    </location>
</feature>
<evidence type="ECO:0000256" key="2">
    <source>
        <dbReference type="SAM" id="MobiDB-lite"/>
    </source>
</evidence>
<feature type="coiled-coil region" evidence="1">
    <location>
        <begin position="79"/>
        <end position="106"/>
    </location>
</feature>
<dbReference type="PANTHER" id="PTHR33273:SF2">
    <property type="entry name" value="ENDONUCLEASE_EXONUCLEASE_PHOSPHATASE DOMAIN-CONTAINING PROTEIN"/>
    <property type="match status" value="1"/>
</dbReference>
<dbReference type="Proteomes" id="UP000000305">
    <property type="component" value="Unassembled WGS sequence"/>
</dbReference>
<dbReference type="eggNOG" id="KOG1020">
    <property type="taxonomic scope" value="Eukaryota"/>
</dbReference>
<keyword evidence="1" id="KW-0175">Coiled coil</keyword>
<evidence type="ECO:0000313" key="4">
    <source>
        <dbReference type="Proteomes" id="UP000000305"/>
    </source>
</evidence>
<dbReference type="EMBL" id="GL732775">
    <property type="protein sequence ID" value="EFX64933.1"/>
    <property type="molecule type" value="Genomic_DNA"/>
</dbReference>